<dbReference type="InterPro" id="IPR003481">
    <property type="entry name" value="FliD_N"/>
</dbReference>
<dbReference type="RefSeq" id="WP_111568529.1">
    <property type="nucleotide sequence ID" value="NZ_PIPK01000003.1"/>
</dbReference>
<evidence type="ECO:0000313" key="9">
    <source>
        <dbReference type="EMBL" id="RUO27259.1"/>
    </source>
</evidence>
<dbReference type="AlphaFoldDB" id="A0A327X2G8"/>
<keyword evidence="8" id="KW-0282">Flagellum</keyword>
<keyword evidence="5" id="KW-0964">Secreted</keyword>
<dbReference type="PANTHER" id="PTHR30288">
    <property type="entry name" value="FLAGELLAR CAP/ASSEMBLY PROTEIN FLID"/>
    <property type="match status" value="1"/>
</dbReference>
<evidence type="ECO:0000256" key="1">
    <source>
        <dbReference type="ARBA" id="ARBA00009764"/>
    </source>
</evidence>
<dbReference type="InterPro" id="IPR040026">
    <property type="entry name" value="FliD"/>
</dbReference>
<dbReference type="GO" id="GO:0071973">
    <property type="term" value="P:bacterial-type flagellum-dependent cell motility"/>
    <property type="evidence" value="ECO:0007669"/>
    <property type="project" value="TreeGrafter"/>
</dbReference>
<keyword evidence="8" id="KW-0966">Cell projection</keyword>
<reference evidence="9 11" key="1">
    <citation type="journal article" date="2018" name="Front. Microbiol.">
        <title>Genome-Based Analysis Reveals the Taxonomy and Diversity of the Family Idiomarinaceae.</title>
        <authorList>
            <person name="Liu Y."/>
            <person name="Lai Q."/>
            <person name="Shao Z."/>
        </authorList>
    </citation>
    <scope>NUCLEOTIDE SEQUENCE [LARGE SCALE GENOMIC DNA]</scope>
    <source>
        <strain evidence="9 11">CF12-14</strain>
    </source>
</reference>
<dbReference type="InterPro" id="IPR010809">
    <property type="entry name" value="FliD_C"/>
</dbReference>
<accession>A0A327X2G8</accession>
<dbReference type="EMBL" id="QLMD01000002">
    <property type="protein sequence ID" value="RAK00741.1"/>
    <property type="molecule type" value="Genomic_DNA"/>
</dbReference>
<keyword evidence="4 5" id="KW-0975">Bacterial flagellum</keyword>
<evidence type="ECO:0000259" key="6">
    <source>
        <dbReference type="Pfam" id="PF02465"/>
    </source>
</evidence>
<name>A0A327X2G8_9GAMM</name>
<sequence>MGISSLGVGSGIDLEGLVRQLVQVERAPKLERLDKRENEATVSLSALSRFKSSMTKVLDSVSVLSDPRQVSARSAQLSGQSEENPILSATASTSAARGNYNISVESLAVGSRAESQGFASGSQVIADTAGSLSFEAGPDNQFTVDIEEGATLEDIARAINRQSDNFGVSASIVNTGGSNPQTFLVFDSTITGAANELSVSNNNADLDVLSTVATGTTAGVNITRSAADAEIDIDGIRAFSSTNDFKNSIQGVDLSVERASPGETIRLAVDVDREGIRKNVDDFIAAYNGMIDEVNRLTAYNEGGENGALIGDSLVRSARSKLSSIIIRPVAGADEQLNSLFKLGIVTDNDGKLAFDTRNIGGGTGEERFTNALDNNFASIESLFAGENGLATQLKNTIEEFTKPGGLIDGRERIYENQKKRVEADRVQFERYMENYERTQRQRFLSLDSQIARLNQSTDFLFQSLAQM</sequence>
<evidence type="ECO:0000259" key="7">
    <source>
        <dbReference type="Pfam" id="PF07195"/>
    </source>
</evidence>
<keyword evidence="3" id="KW-0175">Coiled coil</keyword>
<evidence type="ECO:0000256" key="2">
    <source>
        <dbReference type="ARBA" id="ARBA00011255"/>
    </source>
</evidence>
<gene>
    <name evidence="8" type="ORF">B0I24_102166</name>
    <name evidence="9" type="ORF">CWE07_04745</name>
</gene>
<comment type="similarity">
    <text evidence="1 5">Belongs to the FliD family.</text>
</comment>
<dbReference type="Pfam" id="PF07196">
    <property type="entry name" value="Flagellin_IN"/>
    <property type="match status" value="1"/>
</dbReference>
<dbReference type="Pfam" id="PF02465">
    <property type="entry name" value="FliD_N"/>
    <property type="match status" value="1"/>
</dbReference>
<dbReference type="GO" id="GO:0009424">
    <property type="term" value="C:bacterial-type flagellum hook"/>
    <property type="evidence" value="ECO:0007669"/>
    <property type="project" value="UniProtKB-UniRule"/>
</dbReference>
<dbReference type="EMBL" id="PIPK01000003">
    <property type="protein sequence ID" value="RUO27259.1"/>
    <property type="molecule type" value="Genomic_DNA"/>
</dbReference>
<dbReference type="PANTHER" id="PTHR30288:SF0">
    <property type="entry name" value="FLAGELLAR HOOK-ASSOCIATED PROTEIN 2"/>
    <property type="match status" value="1"/>
</dbReference>
<evidence type="ECO:0000313" key="10">
    <source>
        <dbReference type="Proteomes" id="UP000249203"/>
    </source>
</evidence>
<dbReference type="Proteomes" id="UP000287865">
    <property type="component" value="Unassembled WGS sequence"/>
</dbReference>
<evidence type="ECO:0000256" key="4">
    <source>
        <dbReference type="ARBA" id="ARBA00023143"/>
    </source>
</evidence>
<dbReference type="Proteomes" id="UP000249203">
    <property type="component" value="Unassembled WGS sequence"/>
</dbReference>
<evidence type="ECO:0000313" key="11">
    <source>
        <dbReference type="Proteomes" id="UP000287865"/>
    </source>
</evidence>
<protein>
    <recommendedName>
        <fullName evidence="5">Flagellar hook-associated protein 2</fullName>
        <shortName evidence="5">HAP2</shortName>
    </recommendedName>
    <alternativeName>
        <fullName evidence="5">Flagellar cap protein</fullName>
    </alternativeName>
</protein>
<evidence type="ECO:0000256" key="5">
    <source>
        <dbReference type="RuleBase" id="RU362066"/>
    </source>
</evidence>
<comment type="subunit">
    <text evidence="2 5">Homopentamer.</text>
</comment>
<evidence type="ECO:0000256" key="3">
    <source>
        <dbReference type="ARBA" id="ARBA00023054"/>
    </source>
</evidence>
<dbReference type="Pfam" id="PF07195">
    <property type="entry name" value="FliD_C"/>
    <property type="match status" value="1"/>
</dbReference>
<comment type="function">
    <text evidence="5">Required for morphogenesis and for the elongation of the flagellar filament by facilitating polymerization of the flagellin monomers at the tip of growing filament. Forms a capping structure, which prevents flagellin subunits (transported through the central channel of the flagellum) from leaking out without polymerization at the distal end.</text>
</comment>
<evidence type="ECO:0000313" key="8">
    <source>
        <dbReference type="EMBL" id="RAK00741.1"/>
    </source>
</evidence>
<dbReference type="GO" id="GO:0009421">
    <property type="term" value="C:bacterial-type flagellum filament cap"/>
    <property type="evidence" value="ECO:0007669"/>
    <property type="project" value="InterPro"/>
</dbReference>
<dbReference type="InterPro" id="IPR010810">
    <property type="entry name" value="Flagellin_hook_IN_motif"/>
</dbReference>
<keyword evidence="11" id="KW-1185">Reference proteome</keyword>
<reference evidence="8 10" key="2">
    <citation type="submission" date="2018-06" db="EMBL/GenBank/DDBJ databases">
        <title>Genomic Encyclopedia of Type Strains, Phase III (KMG-III): the genomes of soil and plant-associated and newly described type strains.</title>
        <authorList>
            <person name="Whitman W."/>
        </authorList>
    </citation>
    <scope>NUCLEOTIDE SEQUENCE [LARGE SCALE GENOMIC DNA]</scope>
    <source>
        <strain evidence="8 10">CGMCC 1.15366</strain>
    </source>
</reference>
<comment type="caution">
    <text evidence="8">The sequence shown here is derived from an EMBL/GenBank/DDBJ whole genome shotgun (WGS) entry which is preliminary data.</text>
</comment>
<dbReference type="GO" id="GO:0005576">
    <property type="term" value="C:extracellular region"/>
    <property type="evidence" value="ECO:0007669"/>
    <property type="project" value="UniProtKB-SubCell"/>
</dbReference>
<organism evidence="8 10">
    <name type="scientific">Aliidiomarina maris</name>
    <dbReference type="NCBI Taxonomy" id="531312"/>
    <lineage>
        <taxon>Bacteria</taxon>
        <taxon>Pseudomonadati</taxon>
        <taxon>Pseudomonadota</taxon>
        <taxon>Gammaproteobacteria</taxon>
        <taxon>Alteromonadales</taxon>
        <taxon>Idiomarinaceae</taxon>
        <taxon>Aliidiomarina</taxon>
    </lineage>
</organism>
<keyword evidence="8" id="KW-0969">Cilium</keyword>
<feature type="domain" description="Flagellar hook-associated protein 2 C-terminal" evidence="7">
    <location>
        <begin position="226"/>
        <end position="456"/>
    </location>
</feature>
<proteinExistence type="inferred from homology"/>
<feature type="domain" description="Flagellar hook-associated protein 2 N-terminal" evidence="6">
    <location>
        <begin position="10"/>
        <end position="108"/>
    </location>
</feature>
<dbReference type="GO" id="GO:0007155">
    <property type="term" value="P:cell adhesion"/>
    <property type="evidence" value="ECO:0007669"/>
    <property type="project" value="InterPro"/>
</dbReference>
<dbReference type="OrthoDB" id="9810816at2"/>
<comment type="subcellular location">
    <subcellularLocation>
        <location evidence="5">Secreted</location>
    </subcellularLocation>
    <subcellularLocation>
        <location evidence="5">Bacterial flagellum</location>
    </subcellularLocation>
</comment>